<gene>
    <name evidence="3" type="ORF">IPV69_06970</name>
</gene>
<dbReference type="PROSITE" id="PS50263">
    <property type="entry name" value="CN_HYDROLASE"/>
    <property type="match status" value="1"/>
</dbReference>
<evidence type="ECO:0000256" key="1">
    <source>
        <dbReference type="ARBA" id="ARBA00010613"/>
    </source>
</evidence>
<dbReference type="EMBL" id="CP063458">
    <property type="protein sequence ID" value="QOV91093.1"/>
    <property type="molecule type" value="Genomic_DNA"/>
</dbReference>
<reference evidence="3 4" key="1">
    <citation type="submission" date="2020-10" db="EMBL/GenBank/DDBJ databases">
        <title>Wide distribution of Phycisphaera-like planctomycetes from WD2101 soil group in peatlands and genome analysis of the first cultivated representative.</title>
        <authorList>
            <person name="Dedysh S.N."/>
            <person name="Beletsky A.V."/>
            <person name="Ivanova A."/>
            <person name="Kulichevskaya I.S."/>
            <person name="Suzina N.E."/>
            <person name="Philippov D.A."/>
            <person name="Rakitin A.L."/>
            <person name="Mardanov A.V."/>
            <person name="Ravin N.V."/>
        </authorList>
    </citation>
    <scope>NUCLEOTIDE SEQUENCE [LARGE SCALE GENOMIC DNA]</scope>
    <source>
        <strain evidence="3 4">M1803</strain>
    </source>
</reference>
<dbReference type="PANTHER" id="PTHR47799:SF1">
    <property type="entry name" value="OMEGA-AMIDASE YAFV"/>
    <property type="match status" value="1"/>
</dbReference>
<dbReference type="KEGG" id="hbs:IPV69_06970"/>
<dbReference type="InterPro" id="IPR001110">
    <property type="entry name" value="UPF0012_CS"/>
</dbReference>
<dbReference type="SUPFAM" id="SSF56317">
    <property type="entry name" value="Carbon-nitrogen hydrolase"/>
    <property type="match status" value="1"/>
</dbReference>
<dbReference type="Gene3D" id="3.60.110.10">
    <property type="entry name" value="Carbon-nitrogen hydrolase"/>
    <property type="match status" value="1"/>
</dbReference>
<name>A0A7M2X096_9BACT</name>
<comment type="similarity">
    <text evidence="1">Belongs to the carbon-nitrogen hydrolase superfamily. NIT1/NIT2 family.</text>
</comment>
<proteinExistence type="inferred from homology"/>
<dbReference type="CDD" id="cd07583">
    <property type="entry name" value="nitrilase_5"/>
    <property type="match status" value="1"/>
</dbReference>
<dbReference type="PROSITE" id="PS01227">
    <property type="entry name" value="UPF0012"/>
    <property type="match status" value="1"/>
</dbReference>
<dbReference type="Pfam" id="PF00795">
    <property type="entry name" value="CN_hydrolase"/>
    <property type="match status" value="1"/>
</dbReference>
<dbReference type="AlphaFoldDB" id="A0A7M2X096"/>
<protein>
    <submittedName>
        <fullName evidence="3">Carbon-nitrogen family hydrolase</fullName>
    </submittedName>
</protein>
<evidence type="ECO:0000259" key="2">
    <source>
        <dbReference type="PROSITE" id="PS50263"/>
    </source>
</evidence>
<keyword evidence="4" id="KW-1185">Reference proteome</keyword>
<evidence type="ECO:0000313" key="3">
    <source>
        <dbReference type="EMBL" id="QOV91093.1"/>
    </source>
</evidence>
<dbReference type="InterPro" id="IPR052737">
    <property type="entry name" value="Omega-amidase_YafV"/>
</dbReference>
<keyword evidence="3" id="KW-0378">Hydrolase</keyword>
<sequence>MPTIACIQFDMAWENKPANYQTVAEMVRSANLAPGSLLVVPEMFATGFSMNATGIVEPVRGPTHDFLASLARQHQLFVLGGVVQPGPTGTWPALNGRPRNEAIAISPDGQLLARYAKMHPFTLGGEKDHYAAGDEIVQFEWQGLKVTPFICYDLRFPELFRRAAKLGTDLFVVIASWPAPRTHHWTTLLQARAIENQAFVIGNNRCGSDPKLTYDGRSLVIDYAGTILADGGTTPSVVTAAINPEAMRSWRTKMPFLADMRDDL</sequence>
<dbReference type="GO" id="GO:0106008">
    <property type="term" value="F:2-oxoglutaramate amidase activity"/>
    <property type="evidence" value="ECO:0007669"/>
    <property type="project" value="TreeGrafter"/>
</dbReference>
<accession>A0A7M2X096</accession>
<dbReference type="RefSeq" id="WP_206294216.1">
    <property type="nucleotide sequence ID" value="NZ_CP063458.1"/>
</dbReference>
<dbReference type="Proteomes" id="UP000593765">
    <property type="component" value="Chromosome"/>
</dbReference>
<feature type="domain" description="CN hydrolase" evidence="2">
    <location>
        <begin position="2"/>
        <end position="244"/>
    </location>
</feature>
<dbReference type="InterPro" id="IPR036526">
    <property type="entry name" value="C-N_Hydrolase_sf"/>
</dbReference>
<dbReference type="PANTHER" id="PTHR47799">
    <property type="entry name" value="OMEGA-AMIDASE YAFV"/>
    <property type="match status" value="1"/>
</dbReference>
<dbReference type="GO" id="GO:0050152">
    <property type="term" value="F:omega-amidase activity"/>
    <property type="evidence" value="ECO:0007669"/>
    <property type="project" value="TreeGrafter"/>
</dbReference>
<dbReference type="InterPro" id="IPR003010">
    <property type="entry name" value="C-N_Hydrolase"/>
</dbReference>
<evidence type="ECO:0000313" key="4">
    <source>
        <dbReference type="Proteomes" id="UP000593765"/>
    </source>
</evidence>
<organism evidence="3 4">
    <name type="scientific">Humisphaera borealis</name>
    <dbReference type="NCBI Taxonomy" id="2807512"/>
    <lineage>
        <taxon>Bacteria</taxon>
        <taxon>Pseudomonadati</taxon>
        <taxon>Planctomycetota</taxon>
        <taxon>Phycisphaerae</taxon>
        <taxon>Tepidisphaerales</taxon>
        <taxon>Tepidisphaeraceae</taxon>
        <taxon>Humisphaera</taxon>
    </lineage>
</organism>